<dbReference type="AlphaFoldDB" id="A0A0G2HTM2"/>
<dbReference type="OrthoDB" id="2251794at2759"/>
<sequence length="143" mass="15671">MQLIKFIVASMALAISASPIDQQGADLVNREATPDGWVEVAASSEKRDDPNQLFRRDFDCAITGSSVSVQCRECTSDDCDIVTTYRVGEIKNFKCAARGQCVTLDGVTDCTWGKVDRKLRKDCWVNNVYTDSGCTLEALGTDC</sequence>
<name>A0A0G2HTM2_9PEZI</name>
<comment type="caution">
    <text evidence="2">The sequence shown here is derived from an EMBL/GenBank/DDBJ whole genome shotgun (WGS) entry which is preliminary data.</text>
</comment>
<accession>A0A0G2HTM2</accession>
<evidence type="ECO:0000313" key="3">
    <source>
        <dbReference type="Proteomes" id="UP000034680"/>
    </source>
</evidence>
<feature type="signal peptide" evidence="1">
    <location>
        <begin position="1"/>
        <end position="17"/>
    </location>
</feature>
<dbReference type="EMBL" id="LCUC01000387">
    <property type="protein sequence ID" value="KKY31455.1"/>
    <property type="molecule type" value="Genomic_DNA"/>
</dbReference>
<feature type="chain" id="PRO_5002545464" evidence="1">
    <location>
        <begin position="18"/>
        <end position="143"/>
    </location>
</feature>
<protein>
    <submittedName>
        <fullName evidence="2">Putative mannose binding</fullName>
    </submittedName>
</protein>
<keyword evidence="1" id="KW-0732">Signal</keyword>
<evidence type="ECO:0000256" key="1">
    <source>
        <dbReference type="SAM" id="SignalP"/>
    </source>
</evidence>
<proteinExistence type="predicted"/>
<gene>
    <name evidence="2" type="ORF">UCDDA912_g08581</name>
</gene>
<evidence type="ECO:0000313" key="2">
    <source>
        <dbReference type="EMBL" id="KKY31455.1"/>
    </source>
</evidence>
<reference evidence="2 3" key="2">
    <citation type="submission" date="2015-05" db="EMBL/GenBank/DDBJ databases">
        <authorList>
            <person name="Morales-Cruz A."/>
            <person name="Amrine K.C."/>
            <person name="Cantu D."/>
        </authorList>
    </citation>
    <scope>NUCLEOTIDE SEQUENCE [LARGE SCALE GENOMIC DNA]</scope>
    <source>
        <strain evidence="2">DA912</strain>
    </source>
</reference>
<dbReference type="Proteomes" id="UP000034680">
    <property type="component" value="Unassembled WGS sequence"/>
</dbReference>
<keyword evidence="3" id="KW-1185">Reference proteome</keyword>
<reference evidence="2 3" key="1">
    <citation type="submission" date="2015-05" db="EMBL/GenBank/DDBJ databases">
        <title>Distinctive expansion of gene families associated with plant cell wall degradation and secondary metabolism in the genomes of grapevine trunk pathogens.</title>
        <authorList>
            <person name="Lawrence D.P."/>
            <person name="Travadon R."/>
            <person name="Rolshausen P.E."/>
            <person name="Baumgartner K."/>
        </authorList>
    </citation>
    <scope>NUCLEOTIDE SEQUENCE [LARGE SCALE GENOMIC DNA]</scope>
    <source>
        <strain evidence="2">DA912</strain>
    </source>
</reference>
<organism evidence="2 3">
    <name type="scientific">Diaporthe ampelina</name>
    <dbReference type="NCBI Taxonomy" id="1214573"/>
    <lineage>
        <taxon>Eukaryota</taxon>
        <taxon>Fungi</taxon>
        <taxon>Dikarya</taxon>
        <taxon>Ascomycota</taxon>
        <taxon>Pezizomycotina</taxon>
        <taxon>Sordariomycetes</taxon>
        <taxon>Sordariomycetidae</taxon>
        <taxon>Diaporthales</taxon>
        <taxon>Diaporthaceae</taxon>
        <taxon>Diaporthe</taxon>
    </lineage>
</organism>